<protein>
    <submittedName>
        <fullName evidence="2">N-acetylmuramoyl-L-alanine amidase</fullName>
        <ecNumber evidence="2">3.5.1.28</ecNumber>
    </submittedName>
</protein>
<dbReference type="RefSeq" id="WP_387703139.1">
    <property type="nucleotide sequence ID" value="NZ_JBIAMX010000029.1"/>
</dbReference>
<evidence type="ECO:0000313" key="2">
    <source>
        <dbReference type="EMBL" id="MFF0546957.1"/>
    </source>
</evidence>
<sequence>MPKAKPAYREIERWSGNSHGRGGARVTNFLLHTQEGNGSAESLAGYLQNPNSGVSYHYTVDNGGVVCDVVDTDLCSWSVLDANPISINLCFAGSRSAWSRQQWLDLMGRGIEIAAWLAVEDCRKYGIPTAVIAPPYRRAAGISDHRYVTDCLGIGDHTDVGPNFPWDVFAGHVRDFTTDRKDPPTMDAQTAAGLALDQLAGPGTRDGKNFPGWPQLGGRTIVNALAVIGQKLGIEGFDPKAK</sequence>
<keyword evidence="3" id="KW-1185">Reference proteome</keyword>
<dbReference type="GO" id="GO:0008745">
    <property type="term" value="F:N-acetylmuramoyl-L-alanine amidase activity"/>
    <property type="evidence" value="ECO:0007669"/>
    <property type="project" value="UniProtKB-EC"/>
</dbReference>
<dbReference type="SUPFAM" id="SSF55846">
    <property type="entry name" value="N-acetylmuramoyl-L-alanine amidase-like"/>
    <property type="match status" value="1"/>
</dbReference>
<evidence type="ECO:0000313" key="3">
    <source>
        <dbReference type="Proteomes" id="UP001601444"/>
    </source>
</evidence>
<feature type="domain" description="N-acetylmuramoyl-L-alanine amidase" evidence="1">
    <location>
        <begin position="15"/>
        <end position="161"/>
    </location>
</feature>
<reference evidence="2 3" key="1">
    <citation type="submission" date="2024-10" db="EMBL/GenBank/DDBJ databases">
        <title>The Natural Products Discovery Center: Release of the First 8490 Sequenced Strains for Exploring Actinobacteria Biosynthetic Diversity.</title>
        <authorList>
            <person name="Kalkreuter E."/>
            <person name="Kautsar S.A."/>
            <person name="Yang D."/>
            <person name="Bader C.D."/>
            <person name="Teijaro C.N."/>
            <person name="Fluegel L."/>
            <person name="Davis C.M."/>
            <person name="Simpson J.R."/>
            <person name="Lauterbach L."/>
            <person name="Steele A.D."/>
            <person name="Gui C."/>
            <person name="Meng S."/>
            <person name="Li G."/>
            <person name="Viehrig K."/>
            <person name="Ye F."/>
            <person name="Su P."/>
            <person name="Kiefer A.F."/>
            <person name="Nichols A."/>
            <person name="Cepeda A.J."/>
            <person name="Yan W."/>
            <person name="Fan B."/>
            <person name="Jiang Y."/>
            <person name="Adhikari A."/>
            <person name="Zheng C.-J."/>
            <person name="Schuster L."/>
            <person name="Cowan T.M."/>
            <person name="Smanski M.J."/>
            <person name="Chevrette M.G."/>
            <person name="De Carvalho L.P.S."/>
            <person name="Shen B."/>
        </authorList>
    </citation>
    <scope>NUCLEOTIDE SEQUENCE [LARGE SCALE GENOMIC DNA]</scope>
    <source>
        <strain evidence="2 3">NPDC004045</strain>
    </source>
</reference>
<dbReference type="EC" id="3.5.1.28" evidence="2"/>
<dbReference type="Pfam" id="PF01510">
    <property type="entry name" value="Amidase_2"/>
    <property type="match status" value="1"/>
</dbReference>
<gene>
    <name evidence="2" type="ORF">ACFYTF_29385</name>
</gene>
<dbReference type="Gene3D" id="3.40.80.10">
    <property type="entry name" value="Peptidoglycan recognition protein-like"/>
    <property type="match status" value="1"/>
</dbReference>
<keyword evidence="2" id="KW-0378">Hydrolase</keyword>
<dbReference type="InterPro" id="IPR036505">
    <property type="entry name" value="Amidase/PGRP_sf"/>
</dbReference>
<dbReference type="Proteomes" id="UP001601444">
    <property type="component" value="Unassembled WGS sequence"/>
</dbReference>
<dbReference type="EMBL" id="JBIAMX010000029">
    <property type="protein sequence ID" value="MFF0546957.1"/>
    <property type="molecule type" value="Genomic_DNA"/>
</dbReference>
<comment type="caution">
    <text evidence="2">The sequence shown here is derived from an EMBL/GenBank/DDBJ whole genome shotgun (WGS) entry which is preliminary data.</text>
</comment>
<dbReference type="SMART" id="SM00644">
    <property type="entry name" value="Ami_2"/>
    <property type="match status" value="1"/>
</dbReference>
<evidence type="ECO:0000259" key="1">
    <source>
        <dbReference type="SMART" id="SM00644"/>
    </source>
</evidence>
<proteinExistence type="predicted"/>
<name>A0ABW6PX17_9NOCA</name>
<accession>A0ABW6PX17</accession>
<dbReference type="InterPro" id="IPR002502">
    <property type="entry name" value="Amidase_domain"/>
</dbReference>
<organism evidence="2 3">
    <name type="scientific">Nocardia thailandica</name>
    <dbReference type="NCBI Taxonomy" id="257275"/>
    <lineage>
        <taxon>Bacteria</taxon>
        <taxon>Bacillati</taxon>
        <taxon>Actinomycetota</taxon>
        <taxon>Actinomycetes</taxon>
        <taxon>Mycobacteriales</taxon>
        <taxon>Nocardiaceae</taxon>
        <taxon>Nocardia</taxon>
    </lineage>
</organism>